<protein>
    <submittedName>
        <fullName evidence="1">Uncharacterized protein</fullName>
    </submittedName>
</protein>
<evidence type="ECO:0000313" key="1">
    <source>
        <dbReference type="EMBL" id="GES86099.1"/>
    </source>
</evidence>
<proteinExistence type="predicted"/>
<name>A0A8H3LIR3_9GLOM</name>
<comment type="caution">
    <text evidence="1">The sequence shown here is derived from an EMBL/GenBank/DDBJ whole genome shotgun (WGS) entry which is preliminary data.</text>
</comment>
<sequence length="70" mass="7917">MQILLSYKKKIGLACEQNNKPSKKRQQASLILRQINFETGFLKAQPGLERLNKGLSPKYPALEAAFVDNK</sequence>
<organism evidence="1 2">
    <name type="scientific">Rhizophagus clarus</name>
    <dbReference type="NCBI Taxonomy" id="94130"/>
    <lineage>
        <taxon>Eukaryota</taxon>
        <taxon>Fungi</taxon>
        <taxon>Fungi incertae sedis</taxon>
        <taxon>Mucoromycota</taxon>
        <taxon>Glomeromycotina</taxon>
        <taxon>Glomeromycetes</taxon>
        <taxon>Glomerales</taxon>
        <taxon>Glomeraceae</taxon>
        <taxon>Rhizophagus</taxon>
    </lineage>
</organism>
<reference evidence="1" key="1">
    <citation type="submission" date="2019-10" db="EMBL/GenBank/DDBJ databases">
        <title>Conservation and host-specific expression of non-tandemly repeated heterogenous ribosome RNA gene in arbuscular mycorrhizal fungi.</title>
        <authorList>
            <person name="Maeda T."/>
            <person name="Kobayashi Y."/>
            <person name="Nakagawa T."/>
            <person name="Ezawa T."/>
            <person name="Yamaguchi K."/>
            <person name="Bino T."/>
            <person name="Nishimoto Y."/>
            <person name="Shigenobu S."/>
            <person name="Kawaguchi M."/>
        </authorList>
    </citation>
    <scope>NUCLEOTIDE SEQUENCE</scope>
    <source>
        <strain evidence="1">HR1</strain>
    </source>
</reference>
<gene>
    <name evidence="1" type="ORF">RCL2_001317100</name>
</gene>
<evidence type="ECO:0000313" key="2">
    <source>
        <dbReference type="Proteomes" id="UP000615446"/>
    </source>
</evidence>
<accession>A0A8H3LIR3</accession>
<dbReference type="EMBL" id="BLAL01000160">
    <property type="protein sequence ID" value="GES86099.1"/>
    <property type="molecule type" value="Genomic_DNA"/>
</dbReference>
<dbReference type="Proteomes" id="UP000615446">
    <property type="component" value="Unassembled WGS sequence"/>
</dbReference>
<dbReference type="AlphaFoldDB" id="A0A8H3LIR3"/>